<evidence type="ECO:0000313" key="3">
    <source>
        <dbReference type="Proteomes" id="UP000054342"/>
    </source>
</evidence>
<keyword evidence="1" id="KW-0732">Signal</keyword>
<feature type="signal peptide" evidence="1">
    <location>
        <begin position="1"/>
        <end position="23"/>
    </location>
</feature>
<dbReference type="EMBL" id="KN847318">
    <property type="protein sequence ID" value="KIW58226.1"/>
    <property type="molecule type" value="Genomic_DNA"/>
</dbReference>
<name>A0A0D2C0G5_9EURO</name>
<dbReference type="AlphaFoldDB" id="A0A0D2C0G5"/>
<dbReference type="RefSeq" id="XP_013318810.1">
    <property type="nucleotide sequence ID" value="XM_013463356.1"/>
</dbReference>
<feature type="chain" id="PRO_5002239422" description="Secreted protein" evidence="1">
    <location>
        <begin position="24"/>
        <end position="107"/>
    </location>
</feature>
<evidence type="ECO:0000256" key="1">
    <source>
        <dbReference type="SAM" id="SignalP"/>
    </source>
</evidence>
<organism evidence="2 3">
    <name type="scientific">Exophiala xenobiotica</name>
    <dbReference type="NCBI Taxonomy" id="348802"/>
    <lineage>
        <taxon>Eukaryota</taxon>
        <taxon>Fungi</taxon>
        <taxon>Dikarya</taxon>
        <taxon>Ascomycota</taxon>
        <taxon>Pezizomycotina</taxon>
        <taxon>Eurotiomycetes</taxon>
        <taxon>Chaetothyriomycetidae</taxon>
        <taxon>Chaetothyriales</taxon>
        <taxon>Herpotrichiellaceae</taxon>
        <taxon>Exophiala</taxon>
    </lineage>
</organism>
<proteinExistence type="predicted"/>
<dbReference type="Proteomes" id="UP000054342">
    <property type="component" value="Unassembled WGS sequence"/>
</dbReference>
<keyword evidence="3" id="KW-1185">Reference proteome</keyword>
<protein>
    <recommendedName>
        <fullName evidence="4">Secreted protein</fullName>
    </recommendedName>
</protein>
<evidence type="ECO:0000313" key="2">
    <source>
        <dbReference type="EMBL" id="KIW58226.1"/>
    </source>
</evidence>
<dbReference type="GeneID" id="25324674"/>
<accession>A0A0D2C0G5</accession>
<sequence>MMKTMRRISAILLLGVMLTRDMAFVSIVSPCWPRWPWCRGFTFHGVDGSFVGLPDEHGYFSTLLFRCTRQSPRRRREICDSHPSLLQGFICQHSGLVFLVSAGHRPV</sequence>
<gene>
    <name evidence="2" type="ORF">PV05_02766</name>
</gene>
<evidence type="ECO:0008006" key="4">
    <source>
        <dbReference type="Google" id="ProtNLM"/>
    </source>
</evidence>
<dbReference type="HOGENOM" id="CLU_2210065_0_0_1"/>
<reference evidence="2 3" key="1">
    <citation type="submission" date="2015-01" db="EMBL/GenBank/DDBJ databases">
        <title>The Genome Sequence of Exophiala xenobiotica CBS118157.</title>
        <authorList>
            <consortium name="The Broad Institute Genomics Platform"/>
            <person name="Cuomo C."/>
            <person name="de Hoog S."/>
            <person name="Gorbushina A."/>
            <person name="Stielow B."/>
            <person name="Teixiera M."/>
            <person name="Abouelleil A."/>
            <person name="Chapman S.B."/>
            <person name="Priest M."/>
            <person name="Young S.K."/>
            <person name="Wortman J."/>
            <person name="Nusbaum C."/>
            <person name="Birren B."/>
        </authorList>
    </citation>
    <scope>NUCLEOTIDE SEQUENCE [LARGE SCALE GENOMIC DNA]</scope>
    <source>
        <strain evidence="2 3">CBS 118157</strain>
    </source>
</reference>